<dbReference type="Gene3D" id="2.130.10.10">
    <property type="entry name" value="YVTN repeat-like/Quinoprotein amine dehydrogenase"/>
    <property type="match status" value="1"/>
</dbReference>
<sequence>MDLRALSSGGGRQAAAKLIGSQIQAGGQRRLAKGKTTPCDSLDRGGRRQIGQVELTLRRGRQKGLNIVTGGEDGNVRIYEIDGCSPSSEPQVLIETKGGPIQCLAVHNVTRFGQKDVTAVDSQGTLTVLCGQQILSRQSLAAHALTCLQVQEDGRGYIEIVTSTEGGLITACQASSQLWSFNLNDIIKMVQGNFFPSSQLGSAGGGVGGGVDSRQVALGCSSGSIYIFYNMSVTAEEVARAESPITQLAALTLPDSPLDLLLCSGHFAALNVYRHGELAYKHETNDWVNSIVTADVDSDGVNEVVIGCQDNTISALKFL</sequence>
<dbReference type="Proteomes" id="UP000245119">
    <property type="component" value="Linkage Group LG8"/>
</dbReference>
<comment type="caution">
    <text evidence="1">The sequence shown here is derived from an EMBL/GenBank/DDBJ whole genome shotgun (WGS) entry which is preliminary data.</text>
</comment>
<organism evidence="1 2">
    <name type="scientific">Pomacea canaliculata</name>
    <name type="common">Golden apple snail</name>
    <dbReference type="NCBI Taxonomy" id="400727"/>
    <lineage>
        <taxon>Eukaryota</taxon>
        <taxon>Metazoa</taxon>
        <taxon>Spiralia</taxon>
        <taxon>Lophotrochozoa</taxon>
        <taxon>Mollusca</taxon>
        <taxon>Gastropoda</taxon>
        <taxon>Caenogastropoda</taxon>
        <taxon>Architaenioglossa</taxon>
        <taxon>Ampullarioidea</taxon>
        <taxon>Ampullariidae</taxon>
        <taxon>Pomacea</taxon>
    </lineage>
</organism>
<evidence type="ECO:0000313" key="1">
    <source>
        <dbReference type="EMBL" id="PVD26397.1"/>
    </source>
</evidence>
<gene>
    <name evidence="1" type="ORF">C0Q70_14072</name>
</gene>
<keyword evidence="2" id="KW-1185">Reference proteome</keyword>
<dbReference type="AlphaFoldDB" id="A0A2T7NYZ4"/>
<accession>A0A2T7NYZ4</accession>
<evidence type="ECO:0000313" key="2">
    <source>
        <dbReference type="Proteomes" id="UP000245119"/>
    </source>
</evidence>
<dbReference type="EMBL" id="PZQS01000008">
    <property type="protein sequence ID" value="PVD26397.1"/>
    <property type="molecule type" value="Genomic_DNA"/>
</dbReference>
<reference evidence="1 2" key="1">
    <citation type="submission" date="2018-04" db="EMBL/GenBank/DDBJ databases">
        <title>The genome of golden apple snail Pomacea canaliculata provides insight into stress tolerance and invasive adaptation.</title>
        <authorList>
            <person name="Liu C."/>
            <person name="Liu B."/>
            <person name="Ren Y."/>
            <person name="Zhang Y."/>
            <person name="Wang H."/>
            <person name="Li S."/>
            <person name="Jiang F."/>
            <person name="Yin L."/>
            <person name="Zhang G."/>
            <person name="Qian W."/>
            <person name="Fan W."/>
        </authorList>
    </citation>
    <scope>NUCLEOTIDE SEQUENCE [LARGE SCALE GENOMIC DNA]</scope>
    <source>
        <strain evidence="1">SZHN2017</strain>
        <tissue evidence="1">Muscle</tissue>
    </source>
</reference>
<dbReference type="InterPro" id="IPR015943">
    <property type="entry name" value="WD40/YVTN_repeat-like_dom_sf"/>
</dbReference>
<proteinExistence type="predicted"/>
<dbReference type="InterPro" id="IPR036322">
    <property type="entry name" value="WD40_repeat_dom_sf"/>
</dbReference>
<dbReference type="SUPFAM" id="SSF50978">
    <property type="entry name" value="WD40 repeat-like"/>
    <property type="match status" value="1"/>
</dbReference>
<name>A0A2T7NYZ4_POMCA</name>
<dbReference type="OrthoDB" id="2123049at2759"/>
<protein>
    <submittedName>
        <fullName evidence="1">Uncharacterized protein</fullName>
    </submittedName>
</protein>